<dbReference type="Proteomes" id="UP001500604">
    <property type="component" value="Unassembled WGS sequence"/>
</dbReference>
<proteinExistence type="predicted"/>
<dbReference type="InterPro" id="IPR001853">
    <property type="entry name" value="DSBA-like_thioredoxin_dom"/>
</dbReference>
<evidence type="ECO:0000313" key="4">
    <source>
        <dbReference type="Proteomes" id="UP001500604"/>
    </source>
</evidence>
<accession>A0ABP8V3T6</accession>
<evidence type="ECO:0000313" key="3">
    <source>
        <dbReference type="EMBL" id="GAA4650664.1"/>
    </source>
</evidence>
<dbReference type="PANTHER" id="PTHR35272:SF3">
    <property type="entry name" value="THIOL:DISULFIDE INTERCHANGE PROTEIN DSBC"/>
    <property type="match status" value="1"/>
</dbReference>
<dbReference type="EMBL" id="BAABFL010000413">
    <property type="protein sequence ID" value="GAA4650664.1"/>
    <property type="molecule type" value="Genomic_DNA"/>
</dbReference>
<organism evidence="3 4">
    <name type="scientific">Kistimonas scapharcae</name>
    <dbReference type="NCBI Taxonomy" id="1036133"/>
    <lineage>
        <taxon>Bacteria</taxon>
        <taxon>Pseudomonadati</taxon>
        <taxon>Pseudomonadota</taxon>
        <taxon>Gammaproteobacteria</taxon>
        <taxon>Oceanospirillales</taxon>
        <taxon>Endozoicomonadaceae</taxon>
        <taxon>Kistimonas</taxon>
    </lineage>
</organism>
<dbReference type="Pfam" id="PF01323">
    <property type="entry name" value="DSBA"/>
    <property type="match status" value="1"/>
</dbReference>
<evidence type="ECO:0000256" key="1">
    <source>
        <dbReference type="SAM" id="SignalP"/>
    </source>
</evidence>
<keyword evidence="1" id="KW-0732">Signal</keyword>
<dbReference type="InterPro" id="IPR051470">
    <property type="entry name" value="Thiol:disulfide_interchange"/>
</dbReference>
<evidence type="ECO:0000259" key="2">
    <source>
        <dbReference type="Pfam" id="PF01323"/>
    </source>
</evidence>
<comment type="caution">
    <text evidence="3">The sequence shown here is derived from an EMBL/GenBank/DDBJ whole genome shotgun (WGS) entry which is preliminary data.</text>
</comment>
<gene>
    <name evidence="3" type="ORF">GCM10023116_29470</name>
</gene>
<reference evidence="4" key="1">
    <citation type="journal article" date="2019" name="Int. J. Syst. Evol. Microbiol.">
        <title>The Global Catalogue of Microorganisms (GCM) 10K type strain sequencing project: providing services to taxonomists for standard genome sequencing and annotation.</title>
        <authorList>
            <consortium name="The Broad Institute Genomics Platform"/>
            <consortium name="The Broad Institute Genome Sequencing Center for Infectious Disease"/>
            <person name="Wu L."/>
            <person name="Ma J."/>
        </authorList>
    </citation>
    <scope>NUCLEOTIDE SEQUENCE [LARGE SCALE GENOMIC DNA]</scope>
    <source>
        <strain evidence="4">JCM 17805</strain>
    </source>
</reference>
<feature type="domain" description="DSBA-like thioredoxin" evidence="2">
    <location>
        <begin position="153"/>
        <end position="293"/>
    </location>
</feature>
<feature type="signal peptide" evidence="1">
    <location>
        <begin position="1"/>
        <end position="31"/>
    </location>
</feature>
<dbReference type="PANTHER" id="PTHR35272">
    <property type="entry name" value="THIOL:DISULFIDE INTERCHANGE PROTEIN DSBC-RELATED"/>
    <property type="match status" value="1"/>
</dbReference>
<feature type="chain" id="PRO_5046809425" description="DSBA-like thioredoxin domain-containing protein" evidence="1">
    <location>
        <begin position="32"/>
        <end position="299"/>
    </location>
</feature>
<dbReference type="Gene3D" id="3.40.30.10">
    <property type="entry name" value="Glutaredoxin"/>
    <property type="match status" value="1"/>
</dbReference>
<keyword evidence="4" id="KW-1185">Reference proteome</keyword>
<sequence length="299" mass="32803">MSDIKPKFCLKKALPLGLTAILAATASSVLTVNLMQPMDDQQEALVLDRQAVKTIVRETVAEEVSTQSVTNVNITQTTEGQEKEILDRQTVQLIIRETLAEEPEILIKSVENLRKTHLKKQAEKEKEQISQVQEMLEKTSAPWAGSDSKDAVTINYFSDYNCGYCKKQAKVFSDLLSKTDNIKVVYNPFPIFGQASEKAAAATMMAWQKGPAQFLQVHNALISHEGRITDDVVTKALSDVDIDALGANFSGAENAVRANQALGKMLKLEGTPALLINNKLYRGFMDANALTEAIGSVKS</sequence>
<name>A0ABP8V3T6_9GAMM</name>
<dbReference type="SUPFAM" id="SSF52833">
    <property type="entry name" value="Thioredoxin-like"/>
    <property type="match status" value="1"/>
</dbReference>
<dbReference type="InterPro" id="IPR036249">
    <property type="entry name" value="Thioredoxin-like_sf"/>
</dbReference>
<protein>
    <recommendedName>
        <fullName evidence="2">DSBA-like thioredoxin domain-containing protein</fullName>
    </recommendedName>
</protein>
<dbReference type="RefSeq" id="WP_345196884.1">
    <property type="nucleotide sequence ID" value="NZ_BAABFL010000413.1"/>
</dbReference>